<keyword evidence="2" id="KW-1185">Reference proteome</keyword>
<comment type="caution">
    <text evidence="1">The sequence shown here is derived from an EMBL/GenBank/DDBJ whole genome shotgun (WGS) entry which is preliminary data.</text>
</comment>
<evidence type="ECO:0000313" key="1">
    <source>
        <dbReference type="EMBL" id="GME76428.1"/>
    </source>
</evidence>
<accession>A0ACB5SYP3</accession>
<dbReference type="Proteomes" id="UP001165064">
    <property type="component" value="Unassembled WGS sequence"/>
</dbReference>
<reference evidence="1" key="1">
    <citation type="submission" date="2023-04" db="EMBL/GenBank/DDBJ databases">
        <title>Ambrosiozyma monospora NBRC 10751.</title>
        <authorList>
            <person name="Ichikawa N."/>
            <person name="Sato H."/>
            <person name="Tonouchi N."/>
        </authorList>
    </citation>
    <scope>NUCLEOTIDE SEQUENCE</scope>
    <source>
        <strain evidence="1">NBRC 10751</strain>
    </source>
</reference>
<name>A0ACB5SYP3_AMBMO</name>
<protein>
    <submittedName>
        <fullName evidence="1">Unnamed protein product</fullName>
    </submittedName>
</protein>
<sequence>MSTPHRKSVHDSIAGGHNHSPSPSNRASRKSMHEDILAASHAVEQEINVVKALKRLSIGNNLNYDPDFPNEFAEGLNYMDGGATAGDNTSGENTPSRLSIGSSKSIKRMSAGDRTSYTHSQALQSQSTINEEETTTTTSPPSTTKTSIPVFDPTTTDEFYDDDEEEAALDDEGVEKLMWVPATAHPKLAPENFRKHVQQTVNEISSKLQRSRSVKSSLSSETTGNDNNHQQQQTGRSRSGSNARDKARASRNPSLKELSQELQSLSQIAGLDSTDAVTLARTLSTSSLGFTQVEREAFTNLENSNAHTTSSSSSMSSVTSDNESLETTDSSNVGSTTSSSTTAGAADDDNEDLPIPILENCASSYW</sequence>
<proteinExistence type="predicted"/>
<dbReference type="EMBL" id="BSXS01001525">
    <property type="protein sequence ID" value="GME76428.1"/>
    <property type="molecule type" value="Genomic_DNA"/>
</dbReference>
<gene>
    <name evidence="1" type="ORF">Amon02_000260500</name>
</gene>
<organism evidence="1 2">
    <name type="scientific">Ambrosiozyma monospora</name>
    <name type="common">Yeast</name>
    <name type="synonym">Endomycopsis monosporus</name>
    <dbReference type="NCBI Taxonomy" id="43982"/>
    <lineage>
        <taxon>Eukaryota</taxon>
        <taxon>Fungi</taxon>
        <taxon>Dikarya</taxon>
        <taxon>Ascomycota</taxon>
        <taxon>Saccharomycotina</taxon>
        <taxon>Pichiomycetes</taxon>
        <taxon>Pichiales</taxon>
        <taxon>Pichiaceae</taxon>
        <taxon>Ambrosiozyma</taxon>
    </lineage>
</organism>
<evidence type="ECO:0000313" key="2">
    <source>
        <dbReference type="Proteomes" id="UP001165064"/>
    </source>
</evidence>